<evidence type="ECO:0000256" key="1">
    <source>
        <dbReference type="ARBA" id="ARBA00004496"/>
    </source>
</evidence>
<dbReference type="SUPFAM" id="SSF52540">
    <property type="entry name" value="P-loop containing nucleoside triphosphate hydrolases"/>
    <property type="match status" value="1"/>
</dbReference>
<evidence type="ECO:0000256" key="11">
    <source>
        <dbReference type="ARBA" id="ARBA00023236"/>
    </source>
</evidence>
<organism evidence="16 17">
    <name type="scientific">Cutibacterium equinum</name>
    <dbReference type="NCBI Taxonomy" id="3016342"/>
    <lineage>
        <taxon>Bacteria</taxon>
        <taxon>Bacillati</taxon>
        <taxon>Actinomycetota</taxon>
        <taxon>Actinomycetes</taxon>
        <taxon>Propionibacteriales</taxon>
        <taxon>Propionibacteriaceae</taxon>
        <taxon>Cutibacterium</taxon>
    </lineage>
</organism>
<evidence type="ECO:0000256" key="7">
    <source>
        <dbReference type="ARBA" id="ARBA00022763"/>
    </source>
</evidence>
<dbReference type="InterPro" id="IPR042174">
    <property type="entry name" value="RecF_2"/>
</dbReference>
<evidence type="ECO:0000259" key="15">
    <source>
        <dbReference type="Pfam" id="PF02463"/>
    </source>
</evidence>
<keyword evidence="11 13" id="KW-0742">SOS response</keyword>
<keyword evidence="6 13" id="KW-0547">Nucleotide-binding</keyword>
<comment type="similarity">
    <text evidence="2 13 14">Belongs to the RecF family.</text>
</comment>
<reference evidence="16 17" key="2">
    <citation type="submission" date="2023-06" db="EMBL/GenBank/DDBJ databases">
        <title>The Gram-positive Non-spore-bearing Anaerobic Bacilli of Human Feces.</title>
        <authorList>
            <person name="Eggerth A.H."/>
        </authorList>
    </citation>
    <scope>NUCLEOTIDE SEQUENCE [LARGE SCALE GENOMIC DNA]</scope>
    <source>
        <strain evidence="16 17">CBA3108</strain>
    </source>
</reference>
<evidence type="ECO:0000256" key="8">
    <source>
        <dbReference type="ARBA" id="ARBA00022840"/>
    </source>
</evidence>
<keyword evidence="17" id="KW-1185">Reference proteome</keyword>
<dbReference type="InterPro" id="IPR018078">
    <property type="entry name" value="DNA-binding_RecF_CS"/>
</dbReference>
<keyword evidence="10 13" id="KW-0234">DNA repair</keyword>
<dbReference type="InterPro" id="IPR027417">
    <property type="entry name" value="P-loop_NTPase"/>
</dbReference>
<evidence type="ECO:0000256" key="3">
    <source>
        <dbReference type="ARBA" id="ARBA00020170"/>
    </source>
</evidence>
<dbReference type="Gene3D" id="3.40.50.300">
    <property type="entry name" value="P-loop containing nucleotide triphosphate hydrolases"/>
    <property type="match status" value="1"/>
</dbReference>
<protein>
    <recommendedName>
        <fullName evidence="3 13">DNA replication and repair protein RecF</fullName>
    </recommendedName>
</protein>
<reference evidence="16 17" key="1">
    <citation type="submission" date="2023-01" db="EMBL/GenBank/DDBJ databases">
        <authorList>
            <person name="Lee S.H."/>
            <person name="Jung H.S."/>
            <person name="Yun J.U."/>
        </authorList>
    </citation>
    <scope>NUCLEOTIDE SEQUENCE [LARGE SCALE GENOMIC DNA]</scope>
    <source>
        <strain evidence="16 17">CBA3108</strain>
    </source>
</reference>
<evidence type="ECO:0000313" key="17">
    <source>
        <dbReference type="Proteomes" id="UP001212097"/>
    </source>
</evidence>
<feature type="domain" description="RecF/RecN/SMC N-terminal" evidence="15">
    <location>
        <begin position="2"/>
        <end position="364"/>
    </location>
</feature>
<evidence type="ECO:0000256" key="4">
    <source>
        <dbReference type="ARBA" id="ARBA00022490"/>
    </source>
</evidence>
<evidence type="ECO:0000256" key="2">
    <source>
        <dbReference type="ARBA" id="ARBA00008016"/>
    </source>
</evidence>
<dbReference type="HAMAP" id="MF_00365">
    <property type="entry name" value="RecF"/>
    <property type="match status" value="1"/>
</dbReference>
<dbReference type="EMBL" id="CP115668">
    <property type="protein sequence ID" value="WCC79984.1"/>
    <property type="molecule type" value="Genomic_DNA"/>
</dbReference>
<keyword evidence="7 13" id="KW-0227">DNA damage</keyword>
<dbReference type="PROSITE" id="PS00618">
    <property type="entry name" value="RECF_2"/>
    <property type="match status" value="1"/>
</dbReference>
<dbReference type="InterPro" id="IPR003395">
    <property type="entry name" value="RecF/RecN/SMC_N"/>
</dbReference>
<proteinExistence type="inferred from homology"/>
<evidence type="ECO:0000256" key="9">
    <source>
        <dbReference type="ARBA" id="ARBA00023125"/>
    </source>
</evidence>
<keyword evidence="8 13" id="KW-0067">ATP-binding</keyword>
<accession>A0ABY7QZM7</accession>
<evidence type="ECO:0000256" key="14">
    <source>
        <dbReference type="RuleBase" id="RU000578"/>
    </source>
</evidence>
<dbReference type="RefSeq" id="WP_271418167.1">
    <property type="nucleotide sequence ID" value="NZ_CP115668.1"/>
</dbReference>
<evidence type="ECO:0000256" key="5">
    <source>
        <dbReference type="ARBA" id="ARBA00022705"/>
    </source>
</evidence>
<feature type="binding site" evidence="13">
    <location>
        <begin position="30"/>
        <end position="37"/>
    </location>
    <ligand>
        <name>ATP</name>
        <dbReference type="ChEBI" id="CHEBI:30616"/>
    </ligand>
</feature>
<evidence type="ECO:0000256" key="10">
    <source>
        <dbReference type="ARBA" id="ARBA00023204"/>
    </source>
</evidence>
<name>A0ABY7QZM7_9ACTN</name>
<evidence type="ECO:0000256" key="6">
    <source>
        <dbReference type="ARBA" id="ARBA00022741"/>
    </source>
</evidence>
<evidence type="ECO:0000313" key="16">
    <source>
        <dbReference type="EMBL" id="WCC79984.1"/>
    </source>
</evidence>
<comment type="subcellular location">
    <subcellularLocation>
        <location evidence="1 13 14">Cytoplasm</location>
    </subcellularLocation>
</comment>
<dbReference type="PANTHER" id="PTHR32182:SF0">
    <property type="entry name" value="DNA REPLICATION AND REPAIR PROTEIN RECF"/>
    <property type="match status" value="1"/>
</dbReference>
<gene>
    <name evidence="13 16" type="primary">recF</name>
    <name evidence="16" type="ORF">O6R08_11225</name>
</gene>
<dbReference type="NCBIfam" id="TIGR00611">
    <property type="entry name" value="recf"/>
    <property type="match status" value="1"/>
</dbReference>
<dbReference type="PANTHER" id="PTHR32182">
    <property type="entry name" value="DNA REPLICATION AND REPAIR PROTEIN RECF"/>
    <property type="match status" value="1"/>
</dbReference>
<dbReference type="Proteomes" id="UP001212097">
    <property type="component" value="Chromosome"/>
</dbReference>
<dbReference type="Gene3D" id="1.20.1050.90">
    <property type="entry name" value="RecF/RecN/SMC, N-terminal domain"/>
    <property type="match status" value="1"/>
</dbReference>
<sequence length="397" mass="43455">MFVERLELVDFRSYVRADVPMTAGVTTFIGSNGQGKTNLVEAVEYLSTLSSHRVSNDTPLVRLGARQAVVRGRVRAGAQDSRSLLLEVEINPRRANRARINRAPLTRPREILGVLRTVVFSPNDLAIVRGDPSDRRTFLDALVVTRWPRMAGVKADYERVLKQRNALLKSLAGRGPSAGAEIGATMEIWDDELATIGAELLSARLDTLSAVMPLTSTAYREIAPVNDVATASYTSTIDLDGLWSPPQEGQAPEPIDRQELANRFLDALAKRRVDELVRGVTLVGPQRDDIVLHIGDMPAKGYASHGESWSLALALRLGSFQLLRDDGIEPVLVLDDVFAELDATRRDRLASAVIEADQVLVTAAVASDVPEILRGNRFDVGGGQVLRHEGSDDDQRR</sequence>
<comment type="function">
    <text evidence="12 13 14">The RecF protein is involved in DNA metabolism; it is required for DNA replication and normal SOS inducibility. RecF binds preferentially to single-stranded, linear DNA. It also seems to bind ATP.</text>
</comment>
<dbReference type="InterPro" id="IPR001238">
    <property type="entry name" value="DNA-binding_RecF"/>
</dbReference>
<keyword evidence="4 13" id="KW-0963">Cytoplasm</keyword>
<dbReference type="PROSITE" id="PS00617">
    <property type="entry name" value="RECF_1"/>
    <property type="match status" value="1"/>
</dbReference>
<evidence type="ECO:0000256" key="12">
    <source>
        <dbReference type="ARBA" id="ARBA00025401"/>
    </source>
</evidence>
<dbReference type="Pfam" id="PF02463">
    <property type="entry name" value="SMC_N"/>
    <property type="match status" value="1"/>
</dbReference>
<keyword evidence="9 13" id="KW-0238">DNA-binding</keyword>
<keyword evidence="5 13" id="KW-0235">DNA replication</keyword>
<evidence type="ECO:0000256" key="13">
    <source>
        <dbReference type="HAMAP-Rule" id="MF_00365"/>
    </source>
</evidence>